<name>A0A5C3QMH5_9AGAR</name>
<organism evidence="3 4">
    <name type="scientific">Pterulicium gracile</name>
    <dbReference type="NCBI Taxonomy" id="1884261"/>
    <lineage>
        <taxon>Eukaryota</taxon>
        <taxon>Fungi</taxon>
        <taxon>Dikarya</taxon>
        <taxon>Basidiomycota</taxon>
        <taxon>Agaricomycotina</taxon>
        <taxon>Agaricomycetes</taxon>
        <taxon>Agaricomycetidae</taxon>
        <taxon>Agaricales</taxon>
        <taxon>Pleurotineae</taxon>
        <taxon>Pterulaceae</taxon>
        <taxon>Pterulicium</taxon>
    </lineage>
</organism>
<dbReference type="AlphaFoldDB" id="A0A5C3QMH5"/>
<accession>A0A5C3QMH5</accession>
<feature type="compositionally biased region" description="Pro residues" evidence="1">
    <location>
        <begin position="268"/>
        <end position="284"/>
    </location>
</feature>
<proteinExistence type="predicted"/>
<feature type="compositionally biased region" description="Polar residues" evidence="1">
    <location>
        <begin position="161"/>
        <end position="201"/>
    </location>
</feature>
<evidence type="ECO:0000256" key="2">
    <source>
        <dbReference type="SAM" id="Phobius"/>
    </source>
</evidence>
<feature type="compositionally biased region" description="Basic and acidic residues" evidence="1">
    <location>
        <begin position="592"/>
        <end position="608"/>
    </location>
</feature>
<feature type="region of interest" description="Disordered" evidence="1">
    <location>
        <begin position="498"/>
        <end position="562"/>
    </location>
</feature>
<dbReference type="Gene3D" id="2.60.120.260">
    <property type="entry name" value="Galactose-binding domain-like"/>
    <property type="match status" value="1"/>
</dbReference>
<keyword evidence="2" id="KW-0472">Membrane</keyword>
<feature type="compositionally biased region" description="Acidic residues" evidence="1">
    <location>
        <begin position="210"/>
        <end position="219"/>
    </location>
</feature>
<protein>
    <submittedName>
        <fullName evidence="3">Uncharacterized protein</fullName>
    </submittedName>
</protein>
<sequence>MGDPGPSIFVEPTFFYAVDDGPAVGYSSPPTQAVSETALIFVIPPSLNISDSPHTLLLTSIIPPIRVDYAVVDVGDISLVAKETVFVKYDHTNLVYQGSGWSRSADGNRMESRTAGDQVQFAFCGTSVEWFGDFDRSIPGAVELAFSIDGRTVRRERFPDSSPNSFSSAKTTPNSNESFSSSLTANGRTVTPSPLFSSDTLQPVYFYPESSDDDEEDDVAATTDPRSSCWHTASLSVISSSGSQALSVSSLTYTANFTTFASLPPLPPEFPDPLPSGSLPPGPSTPTLTAEPTATSILAPPSSGPVTITTMGIIIPAVVATLGVAFWGTVFYLSRRRTAARRRQAEMARSHGISPSPGPGMAQVLNGLGSLDSARRGSSGSMKFAEVKPGDHGSVSAMNEKTAFGGGEMFNPQTVPRNTTYTYTPVFPLTGAYVLDHSYASSPSVNIRDFAQSNGAVPPQRAWSKRKPVPTTSLLLATRIATGELGDVLEELDHELHHESSKRNLKSSSPTRNANFYEPAGATENSHDSWLDLATPSPFNANDGSRSEVDSTPTPYRMSTSESYAAYPRSYADRLVELIDAATSGQEEEEEVGRMHEYMYSERRRDSG</sequence>
<gene>
    <name evidence="3" type="ORF">BDV98DRAFT_571186</name>
</gene>
<evidence type="ECO:0000313" key="3">
    <source>
        <dbReference type="EMBL" id="TFK99573.1"/>
    </source>
</evidence>
<keyword evidence="2" id="KW-1133">Transmembrane helix</keyword>
<feature type="region of interest" description="Disordered" evidence="1">
    <location>
        <begin position="156"/>
        <end position="226"/>
    </location>
</feature>
<feature type="region of interest" description="Disordered" evidence="1">
    <location>
        <begin position="348"/>
        <end position="392"/>
    </location>
</feature>
<feature type="region of interest" description="Disordered" evidence="1">
    <location>
        <begin position="583"/>
        <end position="608"/>
    </location>
</feature>
<evidence type="ECO:0000313" key="4">
    <source>
        <dbReference type="Proteomes" id="UP000305067"/>
    </source>
</evidence>
<dbReference type="EMBL" id="ML178833">
    <property type="protein sequence ID" value="TFK99573.1"/>
    <property type="molecule type" value="Genomic_DNA"/>
</dbReference>
<feature type="region of interest" description="Disordered" evidence="1">
    <location>
        <begin position="268"/>
        <end position="298"/>
    </location>
</feature>
<evidence type="ECO:0000256" key="1">
    <source>
        <dbReference type="SAM" id="MobiDB-lite"/>
    </source>
</evidence>
<feature type="compositionally biased region" description="Polar residues" evidence="1">
    <location>
        <begin position="537"/>
        <end position="562"/>
    </location>
</feature>
<keyword evidence="4" id="KW-1185">Reference proteome</keyword>
<feature type="transmembrane region" description="Helical" evidence="2">
    <location>
        <begin position="311"/>
        <end position="333"/>
    </location>
</feature>
<dbReference type="Proteomes" id="UP000305067">
    <property type="component" value="Unassembled WGS sequence"/>
</dbReference>
<keyword evidence="2" id="KW-0812">Transmembrane</keyword>
<reference evidence="3 4" key="1">
    <citation type="journal article" date="2019" name="Nat. Ecol. Evol.">
        <title>Megaphylogeny resolves global patterns of mushroom evolution.</title>
        <authorList>
            <person name="Varga T."/>
            <person name="Krizsan K."/>
            <person name="Foldi C."/>
            <person name="Dima B."/>
            <person name="Sanchez-Garcia M."/>
            <person name="Sanchez-Ramirez S."/>
            <person name="Szollosi G.J."/>
            <person name="Szarkandi J.G."/>
            <person name="Papp V."/>
            <person name="Albert L."/>
            <person name="Andreopoulos W."/>
            <person name="Angelini C."/>
            <person name="Antonin V."/>
            <person name="Barry K.W."/>
            <person name="Bougher N.L."/>
            <person name="Buchanan P."/>
            <person name="Buyck B."/>
            <person name="Bense V."/>
            <person name="Catcheside P."/>
            <person name="Chovatia M."/>
            <person name="Cooper J."/>
            <person name="Damon W."/>
            <person name="Desjardin D."/>
            <person name="Finy P."/>
            <person name="Geml J."/>
            <person name="Haridas S."/>
            <person name="Hughes K."/>
            <person name="Justo A."/>
            <person name="Karasinski D."/>
            <person name="Kautmanova I."/>
            <person name="Kiss B."/>
            <person name="Kocsube S."/>
            <person name="Kotiranta H."/>
            <person name="LaButti K.M."/>
            <person name="Lechner B.E."/>
            <person name="Liimatainen K."/>
            <person name="Lipzen A."/>
            <person name="Lukacs Z."/>
            <person name="Mihaltcheva S."/>
            <person name="Morgado L.N."/>
            <person name="Niskanen T."/>
            <person name="Noordeloos M.E."/>
            <person name="Ohm R.A."/>
            <person name="Ortiz-Santana B."/>
            <person name="Ovrebo C."/>
            <person name="Racz N."/>
            <person name="Riley R."/>
            <person name="Savchenko A."/>
            <person name="Shiryaev A."/>
            <person name="Soop K."/>
            <person name="Spirin V."/>
            <person name="Szebenyi C."/>
            <person name="Tomsovsky M."/>
            <person name="Tulloss R.E."/>
            <person name="Uehling J."/>
            <person name="Grigoriev I.V."/>
            <person name="Vagvolgyi C."/>
            <person name="Papp T."/>
            <person name="Martin F.M."/>
            <person name="Miettinen O."/>
            <person name="Hibbett D.S."/>
            <person name="Nagy L.G."/>
        </authorList>
    </citation>
    <scope>NUCLEOTIDE SEQUENCE [LARGE SCALE GENOMIC DNA]</scope>
    <source>
        <strain evidence="3 4">CBS 309.79</strain>
    </source>
</reference>